<accession>A0A1Q5T756</accession>
<organism evidence="2 3">
    <name type="scientific">Penicillium subrubescens</name>
    <dbReference type="NCBI Taxonomy" id="1316194"/>
    <lineage>
        <taxon>Eukaryota</taxon>
        <taxon>Fungi</taxon>
        <taxon>Dikarya</taxon>
        <taxon>Ascomycota</taxon>
        <taxon>Pezizomycotina</taxon>
        <taxon>Eurotiomycetes</taxon>
        <taxon>Eurotiomycetidae</taxon>
        <taxon>Eurotiales</taxon>
        <taxon>Aspergillaceae</taxon>
        <taxon>Penicillium</taxon>
    </lineage>
</organism>
<dbReference type="AlphaFoldDB" id="A0A1Q5T756"/>
<protein>
    <submittedName>
        <fullName evidence="2">Uncharacterized protein</fullName>
    </submittedName>
</protein>
<dbReference type="Proteomes" id="UP000186955">
    <property type="component" value="Unassembled WGS sequence"/>
</dbReference>
<comment type="caution">
    <text evidence="2">The sequence shown here is derived from an EMBL/GenBank/DDBJ whole genome shotgun (WGS) entry which is preliminary data.</text>
</comment>
<name>A0A1Q5T756_9EURO</name>
<keyword evidence="3" id="KW-1185">Reference proteome</keyword>
<dbReference type="EMBL" id="MNBE01000701">
    <property type="protein sequence ID" value="OKO95985.1"/>
    <property type="molecule type" value="Genomic_DNA"/>
</dbReference>
<gene>
    <name evidence="2" type="ORF">PENSUB_11006</name>
</gene>
<evidence type="ECO:0000256" key="1">
    <source>
        <dbReference type="SAM" id="MobiDB-lite"/>
    </source>
</evidence>
<reference evidence="2 3" key="1">
    <citation type="submission" date="2016-10" db="EMBL/GenBank/DDBJ databases">
        <title>Genome sequence of the ascomycete fungus Penicillium subrubescens.</title>
        <authorList>
            <person name="De Vries R.P."/>
            <person name="Peng M."/>
            <person name="Dilokpimol A."/>
            <person name="Hilden K."/>
            <person name="Makela M.R."/>
            <person name="Grigoriev I."/>
            <person name="Riley R."/>
            <person name="Granchi Z."/>
        </authorList>
    </citation>
    <scope>NUCLEOTIDE SEQUENCE [LARGE SCALE GENOMIC DNA]</scope>
    <source>
        <strain evidence="2 3">CBS 132785</strain>
    </source>
</reference>
<feature type="region of interest" description="Disordered" evidence="1">
    <location>
        <begin position="27"/>
        <end position="49"/>
    </location>
</feature>
<sequence>MRETNRKATKILAITKKVIETPSVAGRRVSMMTAPRTAGADSFPHSQSP</sequence>
<proteinExistence type="predicted"/>
<evidence type="ECO:0000313" key="2">
    <source>
        <dbReference type="EMBL" id="OKO95985.1"/>
    </source>
</evidence>
<evidence type="ECO:0000313" key="3">
    <source>
        <dbReference type="Proteomes" id="UP000186955"/>
    </source>
</evidence>